<feature type="region of interest" description="Disordered" evidence="1">
    <location>
        <begin position="434"/>
        <end position="477"/>
    </location>
</feature>
<feature type="compositionally biased region" description="Basic and acidic residues" evidence="1">
    <location>
        <begin position="468"/>
        <end position="477"/>
    </location>
</feature>
<feature type="compositionally biased region" description="Basic residues" evidence="1">
    <location>
        <begin position="451"/>
        <end position="467"/>
    </location>
</feature>
<sequence>MQSIKYENNNGIVDSLIHKTKNNDSEEGMAEASDMFENMRNMKDTATDMHFELLANNDMVADKENIQYFQKPEYQENNYNDNDNNNNNNNNNYKNNYNNADDNYNYNNNNNNEYNNNNLDVDMNNNSDMDKEDMQMKKLEMLRKLFELKEAGVTLSRDYNMNNDYKNMKFEYDMHVSVRERKHTIKMLSTVLTYGSYFLEKGNEKFNPFDFDLDGWSKSLSSSIEEGEYIDVFGDLHNKYFKSGKSMSPELKLLTMVMMSMVTFHIQKKYMGGNLSTAQELLKNKNLTEQLRNQSRANKQTYNQSVNKKMNEEHEKVNNDIREREYLRQQEKEYLMKQQQQMAYENLHKQMEAQRSYSESYNQDMQPRMSLPPQKYVDMLKHQNYMAPAYETERVNQILKMQQLNNIEESNNENLKNTPSHSGQTESKMSEDIDDILNGGQNTTKSVKISTIKKKKKRGRGRPRKHKIEVTIDTDNK</sequence>
<accession>A0A481Z191</accession>
<dbReference type="Pfam" id="PF19071">
    <property type="entry name" value="DUF5767"/>
    <property type="match status" value="1"/>
</dbReference>
<reference evidence="2" key="1">
    <citation type="journal article" date="2019" name="MBio">
        <title>Virus Genomes from Deep Sea Sediments Expand the Ocean Megavirome and Support Independent Origins of Viral Gigantism.</title>
        <authorList>
            <person name="Backstrom D."/>
            <person name="Yutin N."/>
            <person name="Jorgensen S.L."/>
            <person name="Dharamshi J."/>
            <person name="Homa F."/>
            <person name="Zaremba-Niedwiedzka K."/>
            <person name="Spang A."/>
            <person name="Wolf Y.I."/>
            <person name="Koonin E.V."/>
            <person name="Ettema T.J."/>
        </authorList>
    </citation>
    <scope>NUCLEOTIDE SEQUENCE</scope>
</reference>
<name>A0A481Z191_9VIRU</name>
<organism evidence="2">
    <name type="scientific">Mimivirus LCMiAC02</name>
    <dbReference type="NCBI Taxonomy" id="2506609"/>
    <lineage>
        <taxon>Viruses</taxon>
        <taxon>Varidnaviria</taxon>
        <taxon>Bamfordvirae</taxon>
        <taxon>Nucleocytoviricota</taxon>
        <taxon>Megaviricetes</taxon>
        <taxon>Imitervirales</taxon>
        <taxon>Mimiviridae</taxon>
        <taxon>Klosneuvirinae</taxon>
    </lineage>
</organism>
<feature type="compositionally biased region" description="Low complexity" evidence="1">
    <location>
        <begin position="77"/>
        <end position="101"/>
    </location>
</feature>
<gene>
    <name evidence="2" type="ORF">LCMiAC02_01030</name>
</gene>
<dbReference type="EMBL" id="MK500406">
    <property type="protein sequence ID" value="QBK89010.1"/>
    <property type="molecule type" value="Genomic_DNA"/>
</dbReference>
<evidence type="ECO:0000313" key="2">
    <source>
        <dbReference type="EMBL" id="QBK89010.1"/>
    </source>
</evidence>
<feature type="region of interest" description="Disordered" evidence="1">
    <location>
        <begin position="75"/>
        <end position="101"/>
    </location>
</feature>
<feature type="compositionally biased region" description="Polar residues" evidence="1">
    <location>
        <begin position="418"/>
        <end position="427"/>
    </location>
</feature>
<feature type="region of interest" description="Disordered" evidence="1">
    <location>
        <begin position="410"/>
        <end position="429"/>
    </location>
</feature>
<evidence type="ECO:0000256" key="1">
    <source>
        <dbReference type="SAM" id="MobiDB-lite"/>
    </source>
</evidence>
<protein>
    <submittedName>
        <fullName evidence="2">Uncharacterized protein</fullName>
    </submittedName>
</protein>
<dbReference type="InterPro" id="IPR043910">
    <property type="entry name" value="DUF5767"/>
</dbReference>
<proteinExistence type="predicted"/>